<dbReference type="AlphaFoldDB" id="A0A6J4RQV8"/>
<reference evidence="2" key="1">
    <citation type="submission" date="2020-02" db="EMBL/GenBank/DDBJ databases">
        <authorList>
            <person name="Meier V. D."/>
        </authorList>
    </citation>
    <scope>NUCLEOTIDE SEQUENCE</scope>
    <source>
        <strain evidence="2">AVDCRST_MAG53</strain>
    </source>
</reference>
<evidence type="ECO:0000256" key="1">
    <source>
        <dbReference type="SAM" id="MobiDB-lite"/>
    </source>
</evidence>
<organism evidence="2">
    <name type="scientific">uncultured Solirubrobacteraceae bacterium</name>
    <dbReference type="NCBI Taxonomy" id="1162706"/>
    <lineage>
        <taxon>Bacteria</taxon>
        <taxon>Bacillati</taxon>
        <taxon>Actinomycetota</taxon>
        <taxon>Thermoleophilia</taxon>
        <taxon>Solirubrobacterales</taxon>
        <taxon>Solirubrobacteraceae</taxon>
        <taxon>environmental samples</taxon>
    </lineage>
</organism>
<dbReference type="EMBL" id="CADCVR010000015">
    <property type="protein sequence ID" value="CAA9476918.1"/>
    <property type="molecule type" value="Genomic_DNA"/>
</dbReference>
<sequence length="119" mass="12975">MDPVALIAVIVLFAFVVLLVGIPLRSGTAEAADERERRDIEALQEAKRAKYREIRELEMDFRTGKLTLEDFRAQDRARRGEAIDLLRRLDALGATPAPVEDAGAPARAGEASSASRDGA</sequence>
<name>A0A6J4RQV8_9ACTN</name>
<feature type="region of interest" description="Disordered" evidence="1">
    <location>
        <begin position="96"/>
        <end position="119"/>
    </location>
</feature>
<protein>
    <recommendedName>
        <fullName evidence="3">C-type cytochrome biogenesis protein CcmI</fullName>
    </recommendedName>
</protein>
<gene>
    <name evidence="2" type="ORF">AVDCRST_MAG53-381</name>
</gene>
<proteinExistence type="predicted"/>
<evidence type="ECO:0008006" key="3">
    <source>
        <dbReference type="Google" id="ProtNLM"/>
    </source>
</evidence>
<accession>A0A6J4RQV8</accession>
<evidence type="ECO:0000313" key="2">
    <source>
        <dbReference type="EMBL" id="CAA9476918.1"/>
    </source>
</evidence>